<dbReference type="OrthoDB" id="9791689at2"/>
<dbReference type="EMBL" id="MZXW01000004">
    <property type="protein sequence ID" value="RXT54244.1"/>
    <property type="molecule type" value="Genomic_DNA"/>
</dbReference>
<dbReference type="Pfam" id="PF21274">
    <property type="entry name" value="Rng_hyd_C"/>
    <property type="match status" value="1"/>
</dbReference>
<proteinExistence type="predicted"/>
<keyword evidence="2" id="KW-1185">Reference proteome</keyword>
<dbReference type="RefSeq" id="WP_129267588.1">
    <property type="nucleotide sequence ID" value="NZ_MZXW01000004.1"/>
</dbReference>
<evidence type="ECO:0000313" key="2">
    <source>
        <dbReference type="Proteomes" id="UP000290819"/>
    </source>
</evidence>
<gene>
    <name evidence="1" type="ORF">B5V03_02045</name>
</gene>
<sequence length="229" mass="25283">MSVDPDDRTKGFGLGGQLLASYEYERRLVGLKNRDASGWAAAGQMEWRKWWRPEIRDDTAQGAEVRATLGRAAQQHHARIYSMVGVELGYSYAGSPLVCTETGSLPDWSVTTYTPQTTPGVRIPHMWLKDGRALQDILGQNYTLLDLRGTCDLSDLQAAFSSIDAPLEVVHLDEPHIQEIFGFGLFLLRPDLHIVWRGNDAPKRMQSLSLCAIAAGKASAFEVALVPDA</sequence>
<dbReference type="Gene3D" id="3.40.30.120">
    <property type="match status" value="1"/>
</dbReference>
<comment type="caution">
    <text evidence="1">The sequence shown here is derived from an EMBL/GenBank/DDBJ whole genome shotgun (WGS) entry which is preliminary data.</text>
</comment>
<organism evidence="1 2">
    <name type="scientific">Bradyrhizobium betae</name>
    <dbReference type="NCBI Taxonomy" id="244734"/>
    <lineage>
        <taxon>Bacteria</taxon>
        <taxon>Pseudomonadati</taxon>
        <taxon>Pseudomonadota</taxon>
        <taxon>Alphaproteobacteria</taxon>
        <taxon>Hyphomicrobiales</taxon>
        <taxon>Nitrobacteraceae</taxon>
        <taxon>Bradyrhizobium</taxon>
    </lineage>
</organism>
<reference evidence="1 2" key="1">
    <citation type="submission" date="2017-03" db="EMBL/GenBank/DDBJ databases">
        <authorList>
            <person name="Safronova V.I."/>
            <person name="Sazanova A.L."/>
            <person name="Chirak E.R."/>
        </authorList>
    </citation>
    <scope>NUCLEOTIDE SEQUENCE [LARGE SCALE GENOMIC DNA]</scope>
    <source>
        <strain evidence="1 2">Opo-243</strain>
    </source>
</reference>
<dbReference type="AlphaFoldDB" id="A0A4Q1VU20"/>
<name>A0A4Q1VU20_9BRAD</name>
<dbReference type="Proteomes" id="UP000290819">
    <property type="component" value="Unassembled WGS sequence"/>
</dbReference>
<evidence type="ECO:0000313" key="1">
    <source>
        <dbReference type="EMBL" id="RXT54244.1"/>
    </source>
</evidence>
<accession>A0A4Q1VU20</accession>
<protein>
    <submittedName>
        <fullName evidence="1">Uncharacterized protein</fullName>
    </submittedName>
</protein>